<sequence length="61" mass="6745">MSGDFVSETDPAYRFTGLKFYFNSFTKRGRFNYVAATYGAVIGFFLIKKLGGGKKEASASK</sequence>
<name>A0AAD9NAE7_9ANNE</name>
<dbReference type="EMBL" id="JAODUP010000091">
    <property type="protein sequence ID" value="KAK2162820.1"/>
    <property type="molecule type" value="Genomic_DNA"/>
</dbReference>
<evidence type="ECO:0008006" key="4">
    <source>
        <dbReference type="Google" id="ProtNLM"/>
    </source>
</evidence>
<accession>A0AAD9NAE7</accession>
<organism evidence="2 3">
    <name type="scientific">Paralvinella palmiformis</name>
    <dbReference type="NCBI Taxonomy" id="53620"/>
    <lineage>
        <taxon>Eukaryota</taxon>
        <taxon>Metazoa</taxon>
        <taxon>Spiralia</taxon>
        <taxon>Lophotrochozoa</taxon>
        <taxon>Annelida</taxon>
        <taxon>Polychaeta</taxon>
        <taxon>Sedentaria</taxon>
        <taxon>Canalipalpata</taxon>
        <taxon>Terebellida</taxon>
        <taxon>Terebelliformia</taxon>
        <taxon>Alvinellidae</taxon>
        <taxon>Paralvinella</taxon>
    </lineage>
</organism>
<dbReference type="Proteomes" id="UP001208570">
    <property type="component" value="Unassembled WGS sequence"/>
</dbReference>
<evidence type="ECO:0000313" key="2">
    <source>
        <dbReference type="EMBL" id="KAK2162820.1"/>
    </source>
</evidence>
<feature type="transmembrane region" description="Helical" evidence="1">
    <location>
        <begin position="30"/>
        <end position="47"/>
    </location>
</feature>
<reference evidence="2" key="1">
    <citation type="journal article" date="2023" name="Mol. Biol. Evol.">
        <title>Third-Generation Sequencing Reveals the Adaptive Role of the Epigenome in Three Deep-Sea Polychaetes.</title>
        <authorList>
            <person name="Perez M."/>
            <person name="Aroh O."/>
            <person name="Sun Y."/>
            <person name="Lan Y."/>
            <person name="Juniper S.K."/>
            <person name="Young C.R."/>
            <person name="Angers B."/>
            <person name="Qian P.Y."/>
        </authorList>
    </citation>
    <scope>NUCLEOTIDE SEQUENCE</scope>
    <source>
        <strain evidence="2">P08H-3</strain>
    </source>
</reference>
<evidence type="ECO:0000256" key="1">
    <source>
        <dbReference type="SAM" id="Phobius"/>
    </source>
</evidence>
<comment type="caution">
    <text evidence="2">The sequence shown here is derived from an EMBL/GenBank/DDBJ whole genome shotgun (WGS) entry which is preliminary data.</text>
</comment>
<dbReference type="Pfam" id="PF14960">
    <property type="entry name" value="ATP_synth_reg"/>
    <property type="match status" value="1"/>
</dbReference>
<keyword evidence="3" id="KW-1185">Reference proteome</keyword>
<keyword evidence="1" id="KW-1133">Transmembrane helix</keyword>
<dbReference type="InterPro" id="IPR009125">
    <property type="entry name" value="ATPMK"/>
</dbReference>
<proteinExistence type="predicted"/>
<dbReference type="PRINTS" id="PR01821">
    <property type="entry name" value="DAPIT"/>
</dbReference>
<gene>
    <name evidence="2" type="ORF">LSH36_91g06007</name>
</gene>
<keyword evidence="1" id="KW-0812">Transmembrane</keyword>
<dbReference type="AlphaFoldDB" id="A0AAD9NAE7"/>
<protein>
    <recommendedName>
        <fullName evidence="4">Up-regulated during skeletal muscle growth protein 5</fullName>
    </recommendedName>
</protein>
<keyword evidence="1" id="KW-0472">Membrane</keyword>
<evidence type="ECO:0000313" key="3">
    <source>
        <dbReference type="Proteomes" id="UP001208570"/>
    </source>
</evidence>